<dbReference type="RefSeq" id="WP_087359506.1">
    <property type="nucleotide sequence ID" value="NZ_NFLJ01000040.1"/>
</dbReference>
<feature type="transmembrane region" description="Helical" evidence="8">
    <location>
        <begin position="240"/>
        <end position="267"/>
    </location>
</feature>
<keyword evidence="10" id="KW-1185">Reference proteome</keyword>
<evidence type="ECO:0000256" key="1">
    <source>
        <dbReference type="ARBA" id="ARBA00004651"/>
    </source>
</evidence>
<organism evidence="9 10">
    <name type="scientific">Massilimicrobiota timonensis</name>
    <dbReference type="NCBI Taxonomy" id="1776392"/>
    <lineage>
        <taxon>Bacteria</taxon>
        <taxon>Bacillati</taxon>
        <taxon>Bacillota</taxon>
        <taxon>Erysipelotrichia</taxon>
        <taxon>Erysipelotrichales</taxon>
        <taxon>Erysipelotrichaceae</taxon>
        <taxon>Massilimicrobiota</taxon>
    </lineage>
</organism>
<evidence type="ECO:0000313" key="9">
    <source>
        <dbReference type="EMBL" id="OUQ32854.1"/>
    </source>
</evidence>
<dbReference type="AlphaFoldDB" id="A0A1Y4SSG3"/>
<evidence type="ECO:0000256" key="5">
    <source>
        <dbReference type="ARBA" id="ARBA00022692"/>
    </source>
</evidence>
<sequence length="380" mass="42868">MKTSIKMRDLTLKNILIILTYGAILVLGVIYFEDVFSYLGNLIGIIQPFIIGFVLAFIFNIPMKFLEKKLPISNEKRKKTISAILAILLIILVLVIVMIVVIPQVVENIRTLIDNLPDIFAQAEEWLNYLFEEIRLSPELLEKINDFQNHFTQTFLSTLTTWVPNIALGVSHMTSSLINVFMGFVMAVYMLFSKDKLIRQVKKFARAIFNEKHYQYIKEVVSLTGTTFENFLAGQLTESVIIGVLCYIGCMILGIPYASIAAIVIGFTNIIPYFGPIIGAVISSVLIVFVSPVKALIFLVFSTLLQQFESNLIYPHVVGSSVGLSALWVLFAVSVGGGMFGIPGMVFGLPTFSVIYELLRRWTNERLKRKQQMKKKEEQI</sequence>
<comment type="subcellular location">
    <subcellularLocation>
        <location evidence="1">Cell membrane</location>
        <topology evidence="1">Multi-pass membrane protein</topology>
    </subcellularLocation>
</comment>
<keyword evidence="3" id="KW-0813">Transport</keyword>
<evidence type="ECO:0000256" key="8">
    <source>
        <dbReference type="SAM" id="Phobius"/>
    </source>
</evidence>
<dbReference type="GO" id="GO:0005886">
    <property type="term" value="C:plasma membrane"/>
    <property type="evidence" value="ECO:0007669"/>
    <property type="project" value="UniProtKB-SubCell"/>
</dbReference>
<feature type="transmembrane region" description="Helical" evidence="8">
    <location>
        <begin position="273"/>
        <end position="301"/>
    </location>
</feature>
<evidence type="ECO:0008006" key="11">
    <source>
        <dbReference type="Google" id="ProtNLM"/>
    </source>
</evidence>
<dbReference type="GO" id="GO:0055085">
    <property type="term" value="P:transmembrane transport"/>
    <property type="evidence" value="ECO:0007669"/>
    <property type="project" value="TreeGrafter"/>
</dbReference>
<evidence type="ECO:0000256" key="7">
    <source>
        <dbReference type="ARBA" id="ARBA00023136"/>
    </source>
</evidence>
<keyword evidence="6 8" id="KW-1133">Transmembrane helix</keyword>
<keyword evidence="7 8" id="KW-0472">Membrane</keyword>
<comment type="caution">
    <text evidence="9">The sequence shown here is derived from an EMBL/GenBank/DDBJ whole genome shotgun (WGS) entry which is preliminary data.</text>
</comment>
<dbReference type="Pfam" id="PF01594">
    <property type="entry name" value="AI-2E_transport"/>
    <property type="match status" value="1"/>
</dbReference>
<dbReference type="PANTHER" id="PTHR21716">
    <property type="entry name" value="TRANSMEMBRANE PROTEIN"/>
    <property type="match status" value="1"/>
</dbReference>
<feature type="transmembrane region" description="Helical" evidence="8">
    <location>
        <begin position="80"/>
        <end position="102"/>
    </location>
</feature>
<feature type="transmembrane region" description="Helical" evidence="8">
    <location>
        <begin position="12"/>
        <end position="32"/>
    </location>
</feature>
<evidence type="ECO:0000256" key="6">
    <source>
        <dbReference type="ARBA" id="ARBA00022989"/>
    </source>
</evidence>
<dbReference type="OrthoDB" id="9793390at2"/>
<dbReference type="EMBL" id="NFLJ01000040">
    <property type="protein sequence ID" value="OUQ32854.1"/>
    <property type="molecule type" value="Genomic_DNA"/>
</dbReference>
<feature type="transmembrane region" description="Helical" evidence="8">
    <location>
        <begin position="339"/>
        <end position="359"/>
    </location>
</feature>
<keyword evidence="5 8" id="KW-0812">Transmembrane</keyword>
<evidence type="ECO:0000256" key="3">
    <source>
        <dbReference type="ARBA" id="ARBA00022448"/>
    </source>
</evidence>
<evidence type="ECO:0000256" key="4">
    <source>
        <dbReference type="ARBA" id="ARBA00022475"/>
    </source>
</evidence>
<reference evidence="9 10" key="1">
    <citation type="journal article" date="2018" name="BMC Genomics">
        <title>Whole genome sequencing and function prediction of 133 gut anaerobes isolated from chicken caecum in pure cultures.</title>
        <authorList>
            <person name="Medvecky M."/>
            <person name="Cejkova D."/>
            <person name="Polansky O."/>
            <person name="Karasova D."/>
            <person name="Kubasova T."/>
            <person name="Cizek A."/>
            <person name="Rychlik I."/>
        </authorList>
    </citation>
    <scope>NUCLEOTIDE SEQUENCE [LARGE SCALE GENOMIC DNA]</scope>
    <source>
        <strain evidence="9 10">An13</strain>
    </source>
</reference>
<dbReference type="Proteomes" id="UP000195305">
    <property type="component" value="Unassembled WGS sequence"/>
</dbReference>
<protein>
    <recommendedName>
        <fullName evidence="11">AI-2E family transporter</fullName>
    </recommendedName>
</protein>
<comment type="similarity">
    <text evidence="2">Belongs to the autoinducer-2 exporter (AI-2E) (TC 2.A.86) family.</text>
</comment>
<name>A0A1Y4SSG3_9FIRM</name>
<dbReference type="InterPro" id="IPR002549">
    <property type="entry name" value="AI-2E-like"/>
</dbReference>
<gene>
    <name evidence="9" type="ORF">B5E75_11905</name>
</gene>
<evidence type="ECO:0000256" key="2">
    <source>
        <dbReference type="ARBA" id="ARBA00009773"/>
    </source>
</evidence>
<evidence type="ECO:0000313" key="10">
    <source>
        <dbReference type="Proteomes" id="UP000195305"/>
    </source>
</evidence>
<dbReference type="PANTHER" id="PTHR21716:SF53">
    <property type="entry name" value="PERMEASE PERM-RELATED"/>
    <property type="match status" value="1"/>
</dbReference>
<proteinExistence type="inferred from homology"/>
<keyword evidence="4" id="KW-1003">Cell membrane</keyword>
<feature type="transmembrane region" description="Helical" evidence="8">
    <location>
        <begin position="313"/>
        <end position="333"/>
    </location>
</feature>
<feature type="transmembrane region" description="Helical" evidence="8">
    <location>
        <begin position="166"/>
        <end position="192"/>
    </location>
</feature>
<feature type="transmembrane region" description="Helical" evidence="8">
    <location>
        <begin position="38"/>
        <end position="59"/>
    </location>
</feature>
<accession>A0A1Y4SSG3</accession>